<dbReference type="Gene3D" id="3.40.1090.10">
    <property type="entry name" value="Cytosolic phospholipase A2 catalytic domain"/>
    <property type="match status" value="1"/>
</dbReference>
<dbReference type="GO" id="GO:0006629">
    <property type="term" value="P:lipid metabolic process"/>
    <property type="evidence" value="ECO:0007669"/>
    <property type="project" value="UniProtKB-KW"/>
</dbReference>
<dbReference type="Pfam" id="PF01734">
    <property type="entry name" value="Patatin"/>
    <property type="match status" value="1"/>
</dbReference>
<evidence type="ECO:0000259" key="4">
    <source>
        <dbReference type="Pfam" id="PF11856"/>
    </source>
</evidence>
<dbReference type="InterPro" id="IPR016035">
    <property type="entry name" value="Acyl_Trfase/lysoPLipase"/>
</dbReference>
<organism evidence="5">
    <name type="scientific">Microcystis aeruginosa (strain PCC 7806)</name>
    <dbReference type="NCBI Taxonomy" id="267872"/>
    <lineage>
        <taxon>Bacteria</taxon>
        <taxon>Bacillati</taxon>
        <taxon>Cyanobacteriota</taxon>
        <taxon>Cyanophyceae</taxon>
        <taxon>Oscillatoriophycideae</taxon>
        <taxon>Chroococcales</taxon>
        <taxon>Microcystaceae</taxon>
        <taxon>Microcystis</taxon>
    </lineage>
</organism>
<keyword evidence="1" id="KW-0443">Lipid metabolism</keyword>
<sequence length="1024" mass="116733">MTATPGQNTQSSSATCLKKPDFRKETRLGLVLYGGVSLAVYMNGVCREFYNATRGRGIYKLIKALTDSDIVVDIVSGTSSGGINGVLLSYAVANSYEKIVVDFKEFGDIWRESGDINKLLRPIKKENNQIDVNSLLNGEGYYQEELFKAFEKAVNNQQSAPDGEWYSEFNELDLFITGTDVLGRIYQTFDNTGKVIEVKDHRCVFQLKYREDQDFGDPFSTKDKDTQKALAKLCRITSCFPLAFPVVPVEIKSDNKVDNKLQEWGKLLRNRILPQEPPKEGYKIYFVDGGVLDNRPFSYTTEAIYYRTADRPVNRQLFYLDPNPESFVDSTKFKEMEQPTVWEVITGSLISLPRYESIGKDLQQIKGINDKIRRYNLLLKSVDEEVSEQTTEAKNRYWRCRLVSLRDSVLSVIFDNQYFVGKEQEQEELLEKSASLLTQFINNSEEIKKREETLNSLAQDVENLDIQYAIRKHDFLLSQISSLMSDAITKDTDDITKYTELKNLANKITWLLELLKVIDQVIKEVIKSEPVRQKFYQLITEEEEDDNQESVNLKRKKIYNYLLTLLRLILDSQDLADVTVENLKELDFDKINFIRGQLRNRVKVMALDQDWEALTITKGETILEKIEQASGKLLTEQSENIEESIKPVIGKFEKFQLIDQVIYPYKYLSDIRNTSPIKLVRISPNDADKGFGKGKGLEEKLAGDQFRAFGGFFKKSWRSNDILWGRLDGVNRIVDGLLTSESLKAFSGVVSRQIELEQFSGTQKEKIQEYVKRLVDESFPTETQTEKDGLIQDLIKLAQPNTTLAKKELEDFLNKLVNLGHSAILKENLGNVFKDAISEQLEWNQQKIDSTPESNYKYVGGYFDKAVTPLAAAKLAQRFLEDLKGKEKEYFLGEYGVGSETIVKDIPSNILKSLGTRSAIILSDIIESSKTGKRLLRLQSYQLLKQILNIYYFLSQGSSPSSYKTQASPLISALKSLLLFTIAFGVIAYLLNILPRLAVLTIATLALLWIIKSLLGVLFGRTSK</sequence>
<evidence type="ECO:0008006" key="6">
    <source>
        <dbReference type="Google" id="ProtNLM"/>
    </source>
</evidence>
<proteinExistence type="predicted"/>
<feature type="transmembrane region" description="Helical" evidence="2">
    <location>
        <begin position="970"/>
        <end position="991"/>
    </location>
</feature>
<reference evidence="5" key="1">
    <citation type="submission" date="2007-08" db="EMBL/GenBank/DDBJ databases">
        <authorList>
            <person name="Frangeul L."/>
        </authorList>
    </citation>
    <scope>NUCLEOTIDE SEQUENCE</scope>
    <source>
        <strain evidence="5">PCC 7806</strain>
    </source>
</reference>
<dbReference type="RefSeq" id="WP_036399869.1">
    <property type="nucleotide sequence ID" value="NZ_CP130696.1"/>
</dbReference>
<evidence type="ECO:0000256" key="2">
    <source>
        <dbReference type="SAM" id="Phobius"/>
    </source>
</evidence>
<evidence type="ECO:0000256" key="1">
    <source>
        <dbReference type="ARBA" id="ARBA00023098"/>
    </source>
</evidence>
<dbReference type="InterPro" id="IPR019894">
    <property type="entry name" value="Patatin-related_protein"/>
</dbReference>
<feature type="domain" description="PNPLA" evidence="3">
    <location>
        <begin position="30"/>
        <end position="299"/>
    </location>
</feature>
<dbReference type="EMBL" id="AM778958">
    <property type="protein sequence ID" value="CAO88233.1"/>
    <property type="molecule type" value="Genomic_DNA"/>
</dbReference>
<keyword evidence="2" id="KW-0472">Membrane</keyword>
<dbReference type="NCBIfam" id="TIGR03607">
    <property type="entry name" value="patatin-like protein"/>
    <property type="match status" value="1"/>
</dbReference>
<dbReference type="Pfam" id="PF11856">
    <property type="entry name" value="DUF3376"/>
    <property type="match status" value="1"/>
</dbReference>
<dbReference type="SUPFAM" id="SSF52151">
    <property type="entry name" value="FabD/lysophospholipase-like"/>
    <property type="match status" value="1"/>
</dbReference>
<dbReference type="AlphaFoldDB" id="A8YMP7"/>
<feature type="transmembrane region" description="Helical" evidence="2">
    <location>
        <begin position="998"/>
        <end position="1019"/>
    </location>
</feature>
<name>A8YMP7_MICA7</name>
<accession>A8YMP7</accession>
<dbReference type="InterPro" id="IPR002641">
    <property type="entry name" value="PNPLA_dom"/>
</dbReference>
<evidence type="ECO:0000313" key="5">
    <source>
        <dbReference type="EMBL" id="CAO88233.1"/>
    </source>
</evidence>
<evidence type="ECO:0000259" key="3">
    <source>
        <dbReference type="Pfam" id="PF01734"/>
    </source>
</evidence>
<feature type="domain" description="DUF3376" evidence="4">
    <location>
        <begin position="655"/>
        <end position="773"/>
    </location>
</feature>
<gene>
    <name evidence="5" type="ORF">IPF_2202</name>
</gene>
<keyword evidence="2" id="KW-1133">Transmembrane helix</keyword>
<dbReference type="InterPro" id="IPR024282">
    <property type="entry name" value="DUF3376"/>
</dbReference>
<protein>
    <recommendedName>
        <fullName evidence="6">PNPLA domain-containing protein</fullName>
    </recommendedName>
</protein>
<keyword evidence="2" id="KW-0812">Transmembrane</keyword>